<keyword evidence="2" id="KW-0645">Protease</keyword>
<evidence type="ECO:0000313" key="5">
    <source>
        <dbReference type="EMBL" id="KPN29496.1"/>
    </source>
</evidence>
<feature type="domain" description="Peptidase S9 prolyl oligopeptidase catalytic" evidence="4">
    <location>
        <begin position="397"/>
        <end position="607"/>
    </location>
</feature>
<sequence length="610" mass="67099">MSSDTAAKKRFTPEELARLPEFHHPRVGPDGERIAFYYDGTGRNELYVQEIETGDRRQISDGEVPRAARWPIAWDADGDRVFFHLDDAGDEQNDIWALDLDGDAEPVIETPGQATLQDVADDGRLLYGSDEGEQLNLYLFDPATGDAEQLTHNDEPVRAGSFAPDGDRIAYATNETEAMENRDAYVMDLGGGEARRLDVGETGSQTVAVDWHPEGDRLLVRDDAEDFTNAGVYDLDDDSVRWLSDGSVEESPQAFGPDGETAYALRSERAGRAPIVYDLADGDPAALDLADGVASLAGGDHFLADGRPVFTQTTPESRSSLLAYDDGATETLIEADYGDIDPDAFVDAEYVTYESADGMEIGALLYDARDRPAGSEDELTPGVVKVHGGPHGQSMQSFDLYAQFLVSQGYSVLLPNYRGSVGRGREFQQAILDDWGGAEQEDVAAGGRWLGDRSFVDEDRLAVFGGSYGGYSAYCQLTMHPEIWKTGVAWIGITDLELLYEESMPHFKATLEQQLGDPEENADLWEDRSPISHVDEMTAPVFVVHGVNDPRCPISQARVFRDALQDRGWEEGPEGDFEYEELEAEGHGSSDVEQKVRAFGLIGEYLERRL</sequence>
<dbReference type="AlphaFoldDB" id="A0A0P7GLR0"/>
<dbReference type="PANTHER" id="PTHR42776:SF27">
    <property type="entry name" value="DIPEPTIDYL PEPTIDASE FAMILY MEMBER 6"/>
    <property type="match status" value="1"/>
</dbReference>
<dbReference type="InterPro" id="IPR011042">
    <property type="entry name" value="6-blade_b-propeller_TolB-like"/>
</dbReference>
<evidence type="ECO:0000256" key="2">
    <source>
        <dbReference type="ARBA" id="ARBA00022825"/>
    </source>
</evidence>
<dbReference type="Pfam" id="PF00326">
    <property type="entry name" value="Peptidase_S9"/>
    <property type="match status" value="1"/>
</dbReference>
<keyword evidence="6" id="KW-1185">Reference proteome</keyword>
<evidence type="ECO:0000259" key="4">
    <source>
        <dbReference type="Pfam" id="PF00326"/>
    </source>
</evidence>
<evidence type="ECO:0000256" key="1">
    <source>
        <dbReference type="ARBA" id="ARBA00022801"/>
    </source>
</evidence>
<proteinExistence type="predicted"/>
<gene>
    <name evidence="5" type="ORF">SY89_00209</name>
</gene>
<dbReference type="GO" id="GO:0004252">
    <property type="term" value="F:serine-type endopeptidase activity"/>
    <property type="evidence" value="ECO:0007669"/>
    <property type="project" value="TreeGrafter"/>
</dbReference>
<dbReference type="STRING" id="699431.SY89_00209"/>
<dbReference type="SUPFAM" id="SSF50969">
    <property type="entry name" value="YVTN repeat-like/Quinoprotein amine dehydrogenase"/>
    <property type="match status" value="1"/>
</dbReference>
<dbReference type="InterPro" id="IPR001375">
    <property type="entry name" value="Peptidase_S9_cat"/>
</dbReference>
<dbReference type="EMBL" id="LGUC01000001">
    <property type="protein sequence ID" value="KPN29496.1"/>
    <property type="molecule type" value="Genomic_DNA"/>
</dbReference>
<comment type="caution">
    <text evidence="5">The sequence shown here is derived from an EMBL/GenBank/DDBJ whole genome shotgun (WGS) entry which is preliminary data.</text>
</comment>
<dbReference type="PANTHER" id="PTHR42776">
    <property type="entry name" value="SERINE PEPTIDASE S9 FAMILY MEMBER"/>
    <property type="match status" value="1"/>
</dbReference>
<organism evidence="5 6">
    <name type="scientific">Halolamina pelagica</name>
    <dbReference type="NCBI Taxonomy" id="699431"/>
    <lineage>
        <taxon>Archaea</taxon>
        <taxon>Methanobacteriati</taxon>
        <taxon>Methanobacteriota</taxon>
        <taxon>Stenosarchaea group</taxon>
        <taxon>Halobacteria</taxon>
        <taxon>Halobacteriales</taxon>
        <taxon>Haloferacaceae</taxon>
    </lineage>
</organism>
<dbReference type="GO" id="GO:0008242">
    <property type="term" value="F:omega peptidase activity"/>
    <property type="evidence" value="ECO:0007669"/>
    <property type="project" value="UniProtKB-EC"/>
</dbReference>
<dbReference type="EC" id="3.4.19.1" evidence="5"/>
<dbReference type="Proteomes" id="UP000050535">
    <property type="component" value="Unassembled WGS sequence"/>
</dbReference>
<dbReference type="GO" id="GO:0006508">
    <property type="term" value="P:proteolysis"/>
    <property type="evidence" value="ECO:0007669"/>
    <property type="project" value="InterPro"/>
</dbReference>
<dbReference type="InterPro" id="IPR029058">
    <property type="entry name" value="AB_hydrolase_fold"/>
</dbReference>
<feature type="compositionally biased region" description="Basic and acidic residues" evidence="3">
    <location>
        <begin position="11"/>
        <end position="24"/>
    </location>
</feature>
<dbReference type="InterPro" id="IPR011044">
    <property type="entry name" value="Quino_amine_DH_bsu"/>
</dbReference>
<name>A0A0P7GLR0_9EURY</name>
<keyword evidence="2" id="KW-0720">Serine protease</keyword>
<dbReference type="Gene3D" id="3.40.50.1820">
    <property type="entry name" value="alpha/beta hydrolase"/>
    <property type="match status" value="1"/>
</dbReference>
<evidence type="ECO:0000313" key="6">
    <source>
        <dbReference type="Proteomes" id="UP000050535"/>
    </source>
</evidence>
<reference evidence="6" key="1">
    <citation type="submission" date="2013-11" db="EMBL/GenBank/DDBJ databases">
        <authorList>
            <person name="Hoang H.T."/>
            <person name="Killian M.L."/>
            <person name="Madson D.M."/>
            <person name="Arruda P.H.E."/>
            <person name="Sun D."/>
            <person name="Schwartz K.J."/>
            <person name="Yoon K."/>
        </authorList>
    </citation>
    <scope>NUCLEOTIDE SEQUENCE [LARGE SCALE GENOMIC DNA]</scope>
    <source>
        <strain evidence="6">CDK2</strain>
    </source>
</reference>
<dbReference type="OrthoDB" id="25019at2157"/>
<dbReference type="PATRIC" id="fig|699431.3.peg.227"/>
<evidence type="ECO:0000256" key="3">
    <source>
        <dbReference type="SAM" id="MobiDB-lite"/>
    </source>
</evidence>
<keyword evidence="1 5" id="KW-0378">Hydrolase</keyword>
<accession>A0A0P7GLR0</accession>
<feature type="region of interest" description="Disordered" evidence="3">
    <location>
        <begin position="1"/>
        <end position="24"/>
    </location>
</feature>
<dbReference type="SUPFAM" id="SSF53474">
    <property type="entry name" value="alpha/beta-Hydrolases"/>
    <property type="match status" value="1"/>
</dbReference>
<dbReference type="InterPro" id="IPR011659">
    <property type="entry name" value="WD40"/>
</dbReference>
<dbReference type="Pfam" id="PF07676">
    <property type="entry name" value="PD40"/>
    <property type="match status" value="2"/>
</dbReference>
<dbReference type="RefSeq" id="WP_054582781.1">
    <property type="nucleotide sequence ID" value="NZ_LGUC01000001.1"/>
</dbReference>
<protein>
    <submittedName>
        <fullName evidence="5">Acylamino-acid-releasing enzyme</fullName>
        <ecNumber evidence="5">3.4.19.1</ecNumber>
    </submittedName>
</protein>
<dbReference type="Gene3D" id="2.120.10.60">
    <property type="entry name" value="Tricorn protease N-terminal domain"/>
    <property type="match status" value="1"/>
</dbReference>
<dbReference type="Gene3D" id="2.120.10.30">
    <property type="entry name" value="TolB, C-terminal domain"/>
    <property type="match status" value="1"/>
</dbReference>